<evidence type="ECO:0000313" key="15">
    <source>
        <dbReference type="EMBL" id="QHU03901.1"/>
    </source>
</evidence>
<keyword evidence="10" id="KW-0479">Metal-binding</keyword>
<organism evidence="15">
    <name type="scientific">viral metagenome</name>
    <dbReference type="NCBI Taxonomy" id="1070528"/>
    <lineage>
        <taxon>unclassified sequences</taxon>
        <taxon>metagenomes</taxon>
        <taxon>organismal metagenomes</taxon>
    </lineage>
</organism>
<dbReference type="InterPro" id="IPR001352">
    <property type="entry name" value="RNase_HII/HIII"/>
</dbReference>
<comment type="cofactor">
    <cofactor evidence="3">
        <name>Mg(2+)</name>
        <dbReference type="ChEBI" id="CHEBI:18420"/>
    </cofactor>
</comment>
<dbReference type="GO" id="GO:0004523">
    <property type="term" value="F:RNA-DNA hybrid ribonuclease activity"/>
    <property type="evidence" value="ECO:0007669"/>
    <property type="project" value="UniProtKB-EC"/>
</dbReference>
<evidence type="ECO:0000256" key="4">
    <source>
        <dbReference type="ARBA" id="ARBA00004496"/>
    </source>
</evidence>
<keyword evidence="13" id="KW-0464">Manganese</keyword>
<dbReference type="GO" id="GO:0005737">
    <property type="term" value="C:cytoplasm"/>
    <property type="evidence" value="ECO:0007669"/>
    <property type="project" value="UniProtKB-SubCell"/>
</dbReference>
<dbReference type="InterPro" id="IPR012337">
    <property type="entry name" value="RNaseH-like_sf"/>
</dbReference>
<dbReference type="CDD" id="cd07182">
    <property type="entry name" value="RNase_HII_bacteria_HII_like"/>
    <property type="match status" value="1"/>
</dbReference>
<dbReference type="GO" id="GO:0046872">
    <property type="term" value="F:metal ion binding"/>
    <property type="evidence" value="ECO:0007669"/>
    <property type="project" value="UniProtKB-KW"/>
</dbReference>
<dbReference type="PROSITE" id="PS51975">
    <property type="entry name" value="RNASE_H_2"/>
    <property type="match status" value="1"/>
</dbReference>
<evidence type="ECO:0000256" key="11">
    <source>
        <dbReference type="ARBA" id="ARBA00022759"/>
    </source>
</evidence>
<dbReference type="Gene3D" id="3.30.420.10">
    <property type="entry name" value="Ribonuclease H-like superfamily/Ribonuclease H"/>
    <property type="match status" value="1"/>
</dbReference>
<evidence type="ECO:0000256" key="5">
    <source>
        <dbReference type="ARBA" id="ARBA00007383"/>
    </source>
</evidence>
<dbReference type="Pfam" id="PF01351">
    <property type="entry name" value="RNase_HII"/>
    <property type="match status" value="1"/>
</dbReference>
<evidence type="ECO:0000256" key="10">
    <source>
        <dbReference type="ARBA" id="ARBA00022723"/>
    </source>
</evidence>
<dbReference type="GO" id="GO:0003723">
    <property type="term" value="F:RNA binding"/>
    <property type="evidence" value="ECO:0007669"/>
    <property type="project" value="InterPro"/>
</dbReference>
<evidence type="ECO:0000256" key="3">
    <source>
        <dbReference type="ARBA" id="ARBA00001946"/>
    </source>
</evidence>
<evidence type="ECO:0000256" key="13">
    <source>
        <dbReference type="ARBA" id="ARBA00023211"/>
    </source>
</evidence>
<evidence type="ECO:0000259" key="14">
    <source>
        <dbReference type="PROSITE" id="PS51975"/>
    </source>
</evidence>
<dbReference type="PANTHER" id="PTHR10954:SF18">
    <property type="entry name" value="RIBONUCLEASE HII"/>
    <property type="match status" value="1"/>
</dbReference>
<name>A0A6C0JG46_9ZZZZ</name>
<dbReference type="InterPro" id="IPR024567">
    <property type="entry name" value="RNase_HII/HIII_dom"/>
</dbReference>
<dbReference type="GO" id="GO:0006298">
    <property type="term" value="P:mismatch repair"/>
    <property type="evidence" value="ECO:0007669"/>
    <property type="project" value="TreeGrafter"/>
</dbReference>
<dbReference type="AlphaFoldDB" id="A0A6C0JG46"/>
<comment type="subcellular location">
    <subcellularLocation>
        <location evidence="4">Cytoplasm</location>
    </subcellularLocation>
</comment>
<dbReference type="EMBL" id="MN740389">
    <property type="protein sequence ID" value="QHU03901.1"/>
    <property type="molecule type" value="Genomic_DNA"/>
</dbReference>
<keyword evidence="9" id="KW-0540">Nuclease</keyword>
<evidence type="ECO:0000256" key="6">
    <source>
        <dbReference type="ARBA" id="ARBA00012180"/>
    </source>
</evidence>
<keyword evidence="11" id="KW-0255">Endonuclease</keyword>
<dbReference type="GO" id="GO:0043137">
    <property type="term" value="P:DNA replication, removal of RNA primer"/>
    <property type="evidence" value="ECO:0007669"/>
    <property type="project" value="TreeGrafter"/>
</dbReference>
<keyword evidence="12" id="KW-0378">Hydrolase</keyword>
<accession>A0A6C0JG46</accession>
<dbReference type="PANTHER" id="PTHR10954">
    <property type="entry name" value="RIBONUCLEASE H2 SUBUNIT A"/>
    <property type="match status" value="1"/>
</dbReference>
<evidence type="ECO:0000256" key="9">
    <source>
        <dbReference type="ARBA" id="ARBA00022722"/>
    </source>
</evidence>
<dbReference type="InterPro" id="IPR036397">
    <property type="entry name" value="RNaseH_sf"/>
</dbReference>
<keyword evidence="8" id="KW-0963">Cytoplasm</keyword>
<protein>
    <recommendedName>
        <fullName evidence="7">Ribonuclease HII</fullName>
        <ecNumber evidence="6">3.1.26.4</ecNumber>
    </recommendedName>
</protein>
<evidence type="ECO:0000256" key="2">
    <source>
        <dbReference type="ARBA" id="ARBA00001936"/>
    </source>
</evidence>
<sequence length="246" mass="28093">MDTVTLSKKKPRSPPQVLERFYNESNQYEFSLDEAGRGCLFGRVYIACVVLPKDPSKFDGKDIKDSKKFTSKKKINEVAEYIKKNALAWHVAWSSEAIIDNVNILQAVMKGMHESIRETMLKLEDVDMDRCMAVVDGNYFNPYRCFDESRQCIGELTHVTIEKGDAKYMGIAAASILAKTSRDTYVEEMCAQYPDLILKYRLDTNMGYGTKVHLDGIHEHGITQWHRKTFGNSCKNAIVNEIQITK</sequence>
<comment type="similarity">
    <text evidence="5">Belongs to the RNase HII family.</text>
</comment>
<dbReference type="EC" id="3.1.26.4" evidence="6"/>
<evidence type="ECO:0000256" key="7">
    <source>
        <dbReference type="ARBA" id="ARBA00019179"/>
    </source>
</evidence>
<reference evidence="15" key="1">
    <citation type="journal article" date="2020" name="Nature">
        <title>Giant virus diversity and host interactions through global metagenomics.</title>
        <authorList>
            <person name="Schulz F."/>
            <person name="Roux S."/>
            <person name="Paez-Espino D."/>
            <person name="Jungbluth S."/>
            <person name="Walsh D.A."/>
            <person name="Denef V.J."/>
            <person name="McMahon K.D."/>
            <person name="Konstantinidis K.T."/>
            <person name="Eloe-Fadrosh E.A."/>
            <person name="Kyrpides N.C."/>
            <person name="Woyke T."/>
        </authorList>
    </citation>
    <scope>NUCLEOTIDE SEQUENCE</scope>
    <source>
        <strain evidence="15">GVMAG-M-3300027708-20</strain>
    </source>
</reference>
<proteinExistence type="inferred from homology"/>
<dbReference type="SUPFAM" id="SSF53098">
    <property type="entry name" value="Ribonuclease H-like"/>
    <property type="match status" value="1"/>
</dbReference>
<evidence type="ECO:0000256" key="1">
    <source>
        <dbReference type="ARBA" id="ARBA00000077"/>
    </source>
</evidence>
<comment type="cofactor">
    <cofactor evidence="2">
        <name>Mn(2+)</name>
        <dbReference type="ChEBI" id="CHEBI:29035"/>
    </cofactor>
</comment>
<evidence type="ECO:0000256" key="12">
    <source>
        <dbReference type="ARBA" id="ARBA00022801"/>
    </source>
</evidence>
<feature type="domain" description="RNase H type-2" evidence="14">
    <location>
        <begin position="27"/>
        <end position="246"/>
    </location>
</feature>
<dbReference type="InterPro" id="IPR022898">
    <property type="entry name" value="RNase_HII"/>
</dbReference>
<evidence type="ECO:0000256" key="8">
    <source>
        <dbReference type="ARBA" id="ARBA00022490"/>
    </source>
</evidence>
<comment type="catalytic activity">
    <reaction evidence="1">
        <text>Endonucleolytic cleavage to 5'-phosphomonoester.</text>
        <dbReference type="EC" id="3.1.26.4"/>
    </reaction>
</comment>
<dbReference type="GO" id="GO:0032299">
    <property type="term" value="C:ribonuclease H2 complex"/>
    <property type="evidence" value="ECO:0007669"/>
    <property type="project" value="TreeGrafter"/>
</dbReference>